<dbReference type="InterPro" id="IPR049641">
    <property type="entry name" value="THIVI_2564-like"/>
</dbReference>
<gene>
    <name evidence="2" type="ORF">HDF12_000317</name>
</gene>
<keyword evidence="1" id="KW-0812">Transmembrane</keyword>
<dbReference type="NCBIfam" id="NF041949">
    <property type="entry name" value="THIVI_2564_fam"/>
    <property type="match status" value="1"/>
</dbReference>
<evidence type="ECO:0000313" key="2">
    <source>
        <dbReference type="EMBL" id="NYF49952.1"/>
    </source>
</evidence>
<evidence type="ECO:0000313" key="3">
    <source>
        <dbReference type="Proteomes" id="UP000534186"/>
    </source>
</evidence>
<name>A0A7Y9NIV6_9BACT</name>
<dbReference type="Proteomes" id="UP000534186">
    <property type="component" value="Unassembled WGS sequence"/>
</dbReference>
<accession>A0A7Y9NIV6</accession>
<organism evidence="2 3">
    <name type="scientific">Tunturiibacter lichenicola</name>
    <dbReference type="NCBI Taxonomy" id="2051959"/>
    <lineage>
        <taxon>Bacteria</taxon>
        <taxon>Pseudomonadati</taxon>
        <taxon>Acidobacteriota</taxon>
        <taxon>Terriglobia</taxon>
        <taxon>Terriglobales</taxon>
        <taxon>Acidobacteriaceae</taxon>
        <taxon>Tunturiibacter</taxon>
    </lineage>
</organism>
<dbReference type="AlphaFoldDB" id="A0A7Y9NIV6"/>
<evidence type="ECO:0000256" key="1">
    <source>
        <dbReference type="SAM" id="Phobius"/>
    </source>
</evidence>
<dbReference type="EMBL" id="JACCCV010000001">
    <property type="protein sequence ID" value="NYF49952.1"/>
    <property type="molecule type" value="Genomic_DNA"/>
</dbReference>
<keyword evidence="1" id="KW-1133">Transmembrane helix</keyword>
<feature type="transmembrane region" description="Helical" evidence="1">
    <location>
        <begin position="6"/>
        <end position="26"/>
    </location>
</feature>
<proteinExistence type="predicted"/>
<reference evidence="2 3" key="1">
    <citation type="submission" date="2020-07" db="EMBL/GenBank/DDBJ databases">
        <title>Genomic Encyclopedia of Type Strains, Phase IV (KMG-V): Genome sequencing to study the core and pangenomes of soil and plant-associated prokaryotes.</title>
        <authorList>
            <person name="Whitman W."/>
        </authorList>
    </citation>
    <scope>NUCLEOTIDE SEQUENCE [LARGE SCALE GENOMIC DNA]</scope>
    <source>
        <strain evidence="2 3">M8UP30</strain>
    </source>
</reference>
<protein>
    <submittedName>
        <fullName evidence="2">VIT1/CCC1 family predicted Fe2+/Mn2+ transporter</fullName>
    </submittedName>
</protein>
<sequence length="65" mass="7070">MLTPALISVIVTLIVVGLLLYLIGLIPMDGTIKQIIRVVVIIAVIVWLLQTFGLLGPLGFHHALR</sequence>
<keyword evidence="1" id="KW-0472">Membrane</keyword>
<feature type="transmembrane region" description="Helical" evidence="1">
    <location>
        <begin position="38"/>
        <end position="60"/>
    </location>
</feature>
<comment type="caution">
    <text evidence="2">The sequence shown here is derived from an EMBL/GenBank/DDBJ whole genome shotgun (WGS) entry which is preliminary data.</text>
</comment>